<feature type="region of interest" description="Disordered" evidence="1">
    <location>
        <begin position="96"/>
        <end position="122"/>
    </location>
</feature>
<evidence type="ECO:0000313" key="2">
    <source>
        <dbReference type="EnsemblPlants" id="PGSC0003DMT400091768"/>
    </source>
</evidence>
<dbReference type="PaxDb" id="4113-PGSC0003DMT400091768"/>
<evidence type="ECO:0000256" key="1">
    <source>
        <dbReference type="SAM" id="MobiDB-lite"/>
    </source>
</evidence>
<dbReference type="InParanoid" id="M1DND1"/>
<evidence type="ECO:0000313" key="3">
    <source>
        <dbReference type="Proteomes" id="UP000011115"/>
    </source>
</evidence>
<reference evidence="3" key="1">
    <citation type="journal article" date="2011" name="Nature">
        <title>Genome sequence and analysis of the tuber crop potato.</title>
        <authorList>
            <consortium name="The Potato Genome Sequencing Consortium"/>
        </authorList>
    </citation>
    <scope>NUCLEOTIDE SEQUENCE [LARGE SCALE GENOMIC DNA]</scope>
    <source>
        <strain evidence="3">cv. DM1-3 516 R44</strain>
    </source>
</reference>
<dbReference type="Proteomes" id="UP000011115">
    <property type="component" value="Unassembled WGS sequence"/>
</dbReference>
<keyword evidence="3" id="KW-1185">Reference proteome</keyword>
<reference evidence="2" key="2">
    <citation type="submission" date="2015-06" db="UniProtKB">
        <authorList>
            <consortium name="EnsemblPlants"/>
        </authorList>
    </citation>
    <scope>IDENTIFICATION</scope>
    <source>
        <strain evidence="2">DM1-3 516 R44</strain>
    </source>
</reference>
<dbReference type="Gramene" id="PGSC0003DMT400091768">
    <property type="protein sequence ID" value="PGSC0003DMT400091768"/>
    <property type="gene ID" value="PGSC0003DMG400041339"/>
</dbReference>
<dbReference type="eggNOG" id="ENOG502R82B">
    <property type="taxonomic scope" value="Eukaryota"/>
</dbReference>
<sequence>MTRNNLVERPPSDYIHCTLVPVESGGIFNRVFNVEVSDDVNNHETLNGSTQCGTMLGWKFIAIHQPEMYVREGRFFMNLDELTYWNEVTLLDFLSEGDNDQDGGANEENADQDGDANDQDLDIAEGMGNIDLNANI</sequence>
<dbReference type="EnsemblPlants" id="PGSC0003DMT400091768">
    <property type="protein sequence ID" value="PGSC0003DMT400091768"/>
    <property type="gene ID" value="PGSC0003DMG400041339"/>
</dbReference>
<name>M1DND1_SOLTU</name>
<dbReference type="AlphaFoldDB" id="M1DND1"/>
<dbReference type="HOGENOM" id="CLU_1879106_0_0_1"/>
<protein>
    <submittedName>
        <fullName evidence="2">Uncharacterized protein</fullName>
    </submittedName>
</protein>
<feature type="compositionally biased region" description="Acidic residues" evidence="1">
    <location>
        <begin position="108"/>
        <end position="122"/>
    </location>
</feature>
<organism evidence="2 3">
    <name type="scientific">Solanum tuberosum</name>
    <name type="common">Potato</name>
    <dbReference type="NCBI Taxonomy" id="4113"/>
    <lineage>
        <taxon>Eukaryota</taxon>
        <taxon>Viridiplantae</taxon>
        <taxon>Streptophyta</taxon>
        <taxon>Embryophyta</taxon>
        <taxon>Tracheophyta</taxon>
        <taxon>Spermatophyta</taxon>
        <taxon>Magnoliopsida</taxon>
        <taxon>eudicotyledons</taxon>
        <taxon>Gunneridae</taxon>
        <taxon>Pentapetalae</taxon>
        <taxon>asterids</taxon>
        <taxon>lamiids</taxon>
        <taxon>Solanales</taxon>
        <taxon>Solanaceae</taxon>
        <taxon>Solanoideae</taxon>
        <taxon>Solaneae</taxon>
        <taxon>Solanum</taxon>
    </lineage>
</organism>
<proteinExistence type="predicted"/>
<accession>M1DND1</accession>